<evidence type="ECO:0000256" key="3">
    <source>
        <dbReference type="ARBA" id="ARBA00023274"/>
    </source>
</evidence>
<evidence type="ECO:0000256" key="1">
    <source>
        <dbReference type="ARBA" id="ARBA00009254"/>
    </source>
</evidence>
<reference evidence="7" key="1">
    <citation type="submission" date="2021-07" db="EMBL/GenBank/DDBJ databases">
        <title>Genomic diversity and antimicrobial resistance of Prevotella spp. isolated from chronic lung disease airways.</title>
        <authorList>
            <person name="Webb K.A."/>
            <person name="Olagoke O.S."/>
            <person name="Baird T."/>
            <person name="Neill J."/>
            <person name="Pham A."/>
            <person name="Wells T.J."/>
            <person name="Ramsay K.A."/>
            <person name="Bell S.C."/>
            <person name="Sarovich D.S."/>
            <person name="Price E.P."/>
        </authorList>
    </citation>
    <scope>NUCLEOTIDE SEQUENCE</scope>
    <source>
        <strain evidence="7">SCHI0047.S.3</strain>
    </source>
</reference>
<dbReference type="GeneID" id="78496986"/>
<evidence type="ECO:0000313" key="7">
    <source>
        <dbReference type="EMBL" id="MBW4865377.1"/>
    </source>
</evidence>
<dbReference type="EMBL" id="JAHXRF010000006">
    <property type="protein sequence ID" value="MBW4865377.1"/>
    <property type="molecule type" value="Genomic_DNA"/>
</dbReference>
<organism evidence="7 8">
    <name type="scientific">Segatella salivae</name>
    <dbReference type="NCBI Taxonomy" id="228604"/>
    <lineage>
        <taxon>Bacteria</taxon>
        <taxon>Pseudomonadati</taxon>
        <taxon>Bacteroidota</taxon>
        <taxon>Bacteroidia</taxon>
        <taxon>Bacteroidales</taxon>
        <taxon>Prevotellaceae</taxon>
        <taxon>Segatella</taxon>
    </lineage>
</organism>
<dbReference type="PROSITE" id="PS00579">
    <property type="entry name" value="RIBOSOMAL_L29"/>
    <property type="match status" value="1"/>
</dbReference>
<gene>
    <name evidence="5 7" type="primary">rpmC</name>
    <name evidence="7" type="ORF">KZY68_04990</name>
</gene>
<dbReference type="HAMAP" id="MF_00374">
    <property type="entry name" value="Ribosomal_uL29"/>
    <property type="match status" value="1"/>
</dbReference>
<evidence type="ECO:0000256" key="4">
    <source>
        <dbReference type="ARBA" id="ARBA00035204"/>
    </source>
</evidence>
<dbReference type="InterPro" id="IPR001854">
    <property type="entry name" value="Ribosomal_uL29"/>
</dbReference>
<evidence type="ECO:0000256" key="6">
    <source>
        <dbReference type="SAM" id="Coils"/>
    </source>
</evidence>
<dbReference type="Pfam" id="PF00831">
    <property type="entry name" value="Ribosomal_L29"/>
    <property type="match status" value="1"/>
</dbReference>
<dbReference type="GO" id="GO:1990904">
    <property type="term" value="C:ribonucleoprotein complex"/>
    <property type="evidence" value="ECO:0007669"/>
    <property type="project" value="UniProtKB-KW"/>
</dbReference>
<dbReference type="SUPFAM" id="SSF46561">
    <property type="entry name" value="Ribosomal protein L29 (L29p)"/>
    <property type="match status" value="1"/>
</dbReference>
<keyword evidence="2 5" id="KW-0689">Ribosomal protein</keyword>
<dbReference type="Proteomes" id="UP001196873">
    <property type="component" value="Unassembled WGS sequence"/>
</dbReference>
<protein>
    <recommendedName>
        <fullName evidence="4 5">Large ribosomal subunit protein uL29</fullName>
    </recommendedName>
</protein>
<sequence>MKMKELKELDVKALAEKLESEKAQLNQLKLNHSVAPLENPSQIKAARRNVARIETELRQRELNK</sequence>
<proteinExistence type="inferred from homology"/>
<dbReference type="InterPro" id="IPR036049">
    <property type="entry name" value="Ribosomal_uL29_sf"/>
</dbReference>
<keyword evidence="6" id="KW-0175">Coiled coil</keyword>
<keyword evidence="3 5" id="KW-0687">Ribonucleoprotein</keyword>
<dbReference type="InterPro" id="IPR018254">
    <property type="entry name" value="Ribosomal_uL29_CS"/>
</dbReference>
<dbReference type="GO" id="GO:0006412">
    <property type="term" value="P:translation"/>
    <property type="evidence" value="ECO:0007669"/>
    <property type="project" value="UniProtKB-UniRule"/>
</dbReference>
<dbReference type="RefSeq" id="WP_007134553.1">
    <property type="nucleotide sequence ID" value="NZ_CABKPN010000001.1"/>
</dbReference>
<dbReference type="AlphaFoldDB" id="A0AAW4NPK4"/>
<dbReference type="Gene3D" id="1.10.287.310">
    <property type="match status" value="1"/>
</dbReference>
<dbReference type="GO" id="GO:0005840">
    <property type="term" value="C:ribosome"/>
    <property type="evidence" value="ECO:0007669"/>
    <property type="project" value="UniProtKB-KW"/>
</dbReference>
<evidence type="ECO:0000313" key="8">
    <source>
        <dbReference type="Proteomes" id="UP001196873"/>
    </source>
</evidence>
<dbReference type="NCBIfam" id="TIGR00012">
    <property type="entry name" value="L29"/>
    <property type="match status" value="1"/>
</dbReference>
<dbReference type="GO" id="GO:0003735">
    <property type="term" value="F:structural constituent of ribosome"/>
    <property type="evidence" value="ECO:0007669"/>
    <property type="project" value="InterPro"/>
</dbReference>
<feature type="coiled-coil region" evidence="6">
    <location>
        <begin position="4"/>
        <end position="63"/>
    </location>
</feature>
<name>A0AAW4NPK4_9BACT</name>
<evidence type="ECO:0000256" key="5">
    <source>
        <dbReference type="HAMAP-Rule" id="MF_00374"/>
    </source>
</evidence>
<dbReference type="CDD" id="cd00427">
    <property type="entry name" value="Ribosomal_L29_HIP"/>
    <property type="match status" value="1"/>
</dbReference>
<evidence type="ECO:0000256" key="2">
    <source>
        <dbReference type="ARBA" id="ARBA00022980"/>
    </source>
</evidence>
<comment type="similarity">
    <text evidence="1 5">Belongs to the universal ribosomal protein uL29 family.</text>
</comment>
<comment type="caution">
    <text evidence="7">The sequence shown here is derived from an EMBL/GenBank/DDBJ whole genome shotgun (WGS) entry which is preliminary data.</text>
</comment>
<accession>A0AAW4NPK4</accession>